<dbReference type="InterPro" id="IPR050500">
    <property type="entry name" value="Phos_Acetyltrans/Butyryltrans"/>
</dbReference>
<dbReference type="PANTHER" id="PTHR43356">
    <property type="entry name" value="PHOSPHATE ACETYLTRANSFERASE"/>
    <property type="match status" value="1"/>
</dbReference>
<evidence type="ECO:0000313" key="5">
    <source>
        <dbReference type="EMBL" id="MBW9052327.1"/>
    </source>
</evidence>
<keyword evidence="6" id="KW-1185">Reference proteome</keyword>
<reference evidence="5 6" key="1">
    <citation type="journal article" date="2021" name="MBio">
        <title>Poor Competitiveness of Bradyrhizobium in Pigeon Pea Root Colonization in Indian Soils.</title>
        <authorList>
            <person name="Chalasani D."/>
            <person name="Basu A."/>
            <person name="Pullabhotla S.V.S.R.N."/>
            <person name="Jorrin B."/>
            <person name="Neal A.L."/>
            <person name="Poole P.S."/>
            <person name="Podile A.R."/>
            <person name="Tkacz A."/>
        </authorList>
    </citation>
    <scope>NUCLEOTIDE SEQUENCE [LARGE SCALE GENOMIC DNA]</scope>
    <source>
        <strain evidence="5 6">HU56</strain>
    </source>
</reference>
<evidence type="ECO:0000256" key="2">
    <source>
        <dbReference type="ARBA" id="ARBA00023315"/>
    </source>
</evidence>
<accession>A0ABS7GQV8</accession>
<dbReference type="Gene3D" id="3.40.718.10">
    <property type="entry name" value="Isopropylmalate Dehydrogenase"/>
    <property type="match status" value="1"/>
</dbReference>
<evidence type="ECO:0000256" key="3">
    <source>
        <dbReference type="SAM" id="MobiDB-lite"/>
    </source>
</evidence>
<feature type="domain" description="Phosphate acetyl/butaryl transferase" evidence="4">
    <location>
        <begin position="192"/>
        <end position="393"/>
    </location>
</feature>
<organism evidence="5 6">
    <name type="scientific">Rhizobium mesosinicum</name>
    <dbReference type="NCBI Taxonomy" id="335017"/>
    <lineage>
        <taxon>Bacteria</taxon>
        <taxon>Pseudomonadati</taxon>
        <taxon>Pseudomonadota</taxon>
        <taxon>Alphaproteobacteria</taxon>
        <taxon>Hyphomicrobiales</taxon>
        <taxon>Rhizobiaceae</taxon>
        <taxon>Rhizobium/Agrobacterium group</taxon>
        <taxon>Rhizobium</taxon>
    </lineage>
</organism>
<dbReference type="SUPFAM" id="SSF53659">
    <property type="entry name" value="Isocitrate/Isopropylmalate dehydrogenase-like"/>
    <property type="match status" value="1"/>
</dbReference>
<keyword evidence="1" id="KW-0808">Transferase</keyword>
<name>A0ABS7GQV8_9HYPH</name>
<evidence type="ECO:0000313" key="6">
    <source>
        <dbReference type="Proteomes" id="UP000717752"/>
    </source>
</evidence>
<sequence length="414" mass="43857">MTGPPSNFPCSFAENKRRSDIATLTKRNLDYPSSQESGASPKGRPPQQGTWAASNRVPVELTRIRSARNILTSPGVQSSPDCAASRHSDRQRFRKGRIGIQEVIVETTLRHNGRYEGYIHLASAVAPMRTAVVHPCSADTLRSAVELKAQGLLAPVLVGPERKIRAIADAAGLLLDDIEIVPVEHSHAAAERGAALACEGEVAALMKGSLHTDELLSAVMALARLRTERRMSHVYVMDIPLYDRLLVVTDAAINIQPDLDQKRDICQNAVDLLRSLGIGKPRVAVLAAVETVNSKMQATLDAAALTVMAARGQINGAVVDGPLAFDNAISAEAARAKSIVSPVAGQADILLVPDLEAGNMLAKQLIYFAGADAAGLVLGARVPIIVTSRADPLKVRTASAALAKLLAAARSDSP</sequence>
<dbReference type="EMBL" id="JAEUAK010000003">
    <property type="protein sequence ID" value="MBW9052327.1"/>
    <property type="molecule type" value="Genomic_DNA"/>
</dbReference>
<proteinExistence type="predicted"/>
<dbReference type="InterPro" id="IPR002505">
    <property type="entry name" value="PTA_PTB"/>
</dbReference>
<dbReference type="Proteomes" id="UP000717752">
    <property type="component" value="Unassembled WGS sequence"/>
</dbReference>
<dbReference type="NCBIfam" id="NF006045">
    <property type="entry name" value="PRK08190.1"/>
    <property type="match status" value="1"/>
</dbReference>
<keyword evidence="2" id="KW-0012">Acyltransferase</keyword>
<evidence type="ECO:0000256" key="1">
    <source>
        <dbReference type="ARBA" id="ARBA00022679"/>
    </source>
</evidence>
<protein>
    <submittedName>
        <fullName evidence="5">Bifunctional enoyl-CoA hydratase/phosphate acetyltransferase</fullName>
    </submittedName>
</protein>
<gene>
    <name evidence="5" type="ORF">JNB85_07845</name>
</gene>
<comment type="caution">
    <text evidence="5">The sequence shown here is derived from an EMBL/GenBank/DDBJ whole genome shotgun (WGS) entry which is preliminary data.</text>
</comment>
<dbReference type="NCBIfam" id="NF008852">
    <property type="entry name" value="PRK11890.1"/>
    <property type="match status" value="1"/>
</dbReference>
<evidence type="ECO:0000259" key="4">
    <source>
        <dbReference type="Pfam" id="PF01515"/>
    </source>
</evidence>
<dbReference type="Pfam" id="PF01515">
    <property type="entry name" value="PTA_PTB"/>
    <property type="match status" value="1"/>
</dbReference>
<feature type="region of interest" description="Disordered" evidence="3">
    <location>
        <begin position="25"/>
        <end position="54"/>
    </location>
</feature>
<dbReference type="PANTHER" id="PTHR43356:SF2">
    <property type="entry name" value="PHOSPHATE ACETYLTRANSFERASE"/>
    <property type="match status" value="1"/>
</dbReference>